<name>A0A3S5BVU1_9PLAT</name>
<evidence type="ECO:0000313" key="2">
    <source>
        <dbReference type="Proteomes" id="UP000784294"/>
    </source>
</evidence>
<accession>A0A3S5BVU1</accession>
<protein>
    <submittedName>
        <fullName evidence="1">Uncharacterized protein</fullName>
    </submittedName>
</protein>
<dbReference type="Proteomes" id="UP000784294">
    <property type="component" value="Unassembled WGS sequence"/>
</dbReference>
<proteinExistence type="predicted"/>
<evidence type="ECO:0000313" key="1">
    <source>
        <dbReference type="EMBL" id="VEL42408.1"/>
    </source>
</evidence>
<dbReference type="EMBL" id="CAAALY010274274">
    <property type="protein sequence ID" value="VEL42408.1"/>
    <property type="molecule type" value="Genomic_DNA"/>
</dbReference>
<gene>
    <name evidence="1" type="ORF">PXEA_LOCUS35848</name>
</gene>
<sequence length="89" mass="10062">MVAERLGQAVGEWGKRRSGEKYKSHTTGLQRNGCLPWGNRAAASSADQRRAQAHVFGHIQACRLDVYREMQTDVQTNKQTDKEAQAYKQ</sequence>
<dbReference type="AlphaFoldDB" id="A0A3S5BVU1"/>
<organism evidence="1 2">
    <name type="scientific">Protopolystoma xenopodis</name>
    <dbReference type="NCBI Taxonomy" id="117903"/>
    <lineage>
        <taxon>Eukaryota</taxon>
        <taxon>Metazoa</taxon>
        <taxon>Spiralia</taxon>
        <taxon>Lophotrochozoa</taxon>
        <taxon>Platyhelminthes</taxon>
        <taxon>Monogenea</taxon>
        <taxon>Polyopisthocotylea</taxon>
        <taxon>Polystomatidea</taxon>
        <taxon>Polystomatidae</taxon>
        <taxon>Protopolystoma</taxon>
    </lineage>
</organism>
<keyword evidence="2" id="KW-1185">Reference proteome</keyword>
<reference evidence="1" key="1">
    <citation type="submission" date="2018-11" db="EMBL/GenBank/DDBJ databases">
        <authorList>
            <consortium name="Pathogen Informatics"/>
        </authorList>
    </citation>
    <scope>NUCLEOTIDE SEQUENCE</scope>
</reference>
<comment type="caution">
    <text evidence="1">The sequence shown here is derived from an EMBL/GenBank/DDBJ whole genome shotgun (WGS) entry which is preliminary data.</text>
</comment>